<dbReference type="Pfam" id="PF00085">
    <property type="entry name" value="Thioredoxin"/>
    <property type="match status" value="1"/>
</dbReference>
<evidence type="ECO:0000256" key="2">
    <source>
        <dbReference type="ARBA" id="ARBA00022448"/>
    </source>
</evidence>
<dbReference type="GO" id="GO:0005829">
    <property type="term" value="C:cytosol"/>
    <property type="evidence" value="ECO:0007669"/>
    <property type="project" value="TreeGrafter"/>
</dbReference>
<dbReference type="SUPFAM" id="SSF52833">
    <property type="entry name" value="Thioredoxin-like"/>
    <property type="match status" value="1"/>
</dbReference>
<dbReference type="PROSITE" id="PS51352">
    <property type="entry name" value="THIOREDOXIN_2"/>
    <property type="match status" value="1"/>
</dbReference>
<keyword evidence="3" id="KW-0249">Electron transport</keyword>
<dbReference type="FunFam" id="3.40.30.10:FF:000001">
    <property type="entry name" value="Thioredoxin"/>
    <property type="match status" value="1"/>
</dbReference>
<evidence type="ECO:0000313" key="9">
    <source>
        <dbReference type="Proteomes" id="UP000198748"/>
    </source>
</evidence>
<organism evidence="8 9">
    <name type="scientific">Dyadobacter soli</name>
    <dbReference type="NCBI Taxonomy" id="659014"/>
    <lineage>
        <taxon>Bacteria</taxon>
        <taxon>Pseudomonadati</taxon>
        <taxon>Bacteroidota</taxon>
        <taxon>Cytophagia</taxon>
        <taxon>Cytophagales</taxon>
        <taxon>Spirosomataceae</taxon>
        <taxon>Dyadobacter</taxon>
    </lineage>
</organism>
<name>A0A1G7X9L6_9BACT</name>
<keyword evidence="4" id="KW-1015">Disulfide bond</keyword>
<proteinExistence type="inferred from homology"/>
<keyword evidence="5" id="KW-0676">Redox-active center</keyword>
<sequence>MIFTLVFLSAQSKPFAVRMGYHYRQNIAVMATFSELINSDKPVLVDFSAEWCGPCKMMKPILEKVKADLGDSATIIKVDVDKNQSAAQAYRIQGVPTLIVFKNGKPLWRQSGVVQADQLKSVIQQYI</sequence>
<reference evidence="9" key="1">
    <citation type="submission" date="2016-10" db="EMBL/GenBank/DDBJ databases">
        <authorList>
            <person name="Varghese N."/>
            <person name="Submissions S."/>
        </authorList>
    </citation>
    <scope>NUCLEOTIDE SEQUENCE [LARGE SCALE GENOMIC DNA]</scope>
    <source>
        <strain evidence="9">DSM 25329</strain>
    </source>
</reference>
<dbReference type="GO" id="GO:0045454">
    <property type="term" value="P:cell redox homeostasis"/>
    <property type="evidence" value="ECO:0007669"/>
    <property type="project" value="TreeGrafter"/>
</dbReference>
<feature type="domain" description="Thioredoxin" evidence="7">
    <location>
        <begin position="1"/>
        <end position="127"/>
    </location>
</feature>
<accession>A0A1G7X9L6</accession>
<dbReference type="Proteomes" id="UP000198748">
    <property type="component" value="Unassembled WGS sequence"/>
</dbReference>
<dbReference type="InterPro" id="IPR036249">
    <property type="entry name" value="Thioredoxin-like_sf"/>
</dbReference>
<dbReference type="STRING" id="659014.SAMN04487996_12391"/>
<evidence type="ECO:0000259" key="7">
    <source>
        <dbReference type="PROSITE" id="PS51352"/>
    </source>
</evidence>
<evidence type="ECO:0000256" key="6">
    <source>
        <dbReference type="NCBIfam" id="TIGR01068"/>
    </source>
</evidence>
<dbReference type="PANTHER" id="PTHR45663:SF11">
    <property type="entry name" value="GEO12009P1"/>
    <property type="match status" value="1"/>
</dbReference>
<dbReference type="InterPro" id="IPR005746">
    <property type="entry name" value="Thioredoxin"/>
</dbReference>
<gene>
    <name evidence="8" type="ORF">SAMN04487996_12391</name>
</gene>
<dbReference type="GO" id="GO:0015035">
    <property type="term" value="F:protein-disulfide reductase activity"/>
    <property type="evidence" value="ECO:0007669"/>
    <property type="project" value="UniProtKB-UniRule"/>
</dbReference>
<evidence type="ECO:0000256" key="5">
    <source>
        <dbReference type="ARBA" id="ARBA00023284"/>
    </source>
</evidence>
<keyword evidence="2" id="KW-0813">Transport</keyword>
<dbReference type="CDD" id="cd02947">
    <property type="entry name" value="TRX_family"/>
    <property type="match status" value="1"/>
</dbReference>
<dbReference type="PRINTS" id="PR00421">
    <property type="entry name" value="THIOREDOXIN"/>
</dbReference>
<protein>
    <recommendedName>
        <fullName evidence="6">Thioredoxin</fullName>
    </recommendedName>
</protein>
<dbReference type="NCBIfam" id="TIGR01068">
    <property type="entry name" value="thioredoxin"/>
    <property type="match status" value="1"/>
</dbReference>
<evidence type="ECO:0000313" key="8">
    <source>
        <dbReference type="EMBL" id="SDG80831.1"/>
    </source>
</evidence>
<dbReference type="EMBL" id="FNAN01000023">
    <property type="protein sequence ID" value="SDG80831.1"/>
    <property type="molecule type" value="Genomic_DNA"/>
</dbReference>
<dbReference type="Gene3D" id="3.40.30.10">
    <property type="entry name" value="Glutaredoxin"/>
    <property type="match status" value="1"/>
</dbReference>
<keyword evidence="9" id="KW-1185">Reference proteome</keyword>
<dbReference type="PANTHER" id="PTHR45663">
    <property type="entry name" value="GEO12009P1"/>
    <property type="match status" value="1"/>
</dbReference>
<evidence type="ECO:0000256" key="3">
    <source>
        <dbReference type="ARBA" id="ARBA00022982"/>
    </source>
</evidence>
<dbReference type="AlphaFoldDB" id="A0A1G7X9L6"/>
<evidence type="ECO:0000256" key="4">
    <source>
        <dbReference type="ARBA" id="ARBA00023157"/>
    </source>
</evidence>
<dbReference type="InterPro" id="IPR017937">
    <property type="entry name" value="Thioredoxin_CS"/>
</dbReference>
<evidence type="ECO:0000256" key="1">
    <source>
        <dbReference type="ARBA" id="ARBA00008987"/>
    </source>
</evidence>
<comment type="similarity">
    <text evidence="1">Belongs to the thioredoxin family.</text>
</comment>
<dbReference type="PROSITE" id="PS00194">
    <property type="entry name" value="THIOREDOXIN_1"/>
    <property type="match status" value="1"/>
</dbReference>
<dbReference type="InterPro" id="IPR013766">
    <property type="entry name" value="Thioredoxin_domain"/>
</dbReference>